<dbReference type="PANTHER" id="PTHR19446">
    <property type="entry name" value="REVERSE TRANSCRIPTASES"/>
    <property type="match status" value="1"/>
</dbReference>
<dbReference type="SUPFAM" id="SSF57756">
    <property type="entry name" value="Retrovirus zinc finger-like domains"/>
    <property type="match status" value="1"/>
</dbReference>
<dbReference type="GO" id="GO:0071897">
    <property type="term" value="P:DNA biosynthetic process"/>
    <property type="evidence" value="ECO:0007669"/>
    <property type="project" value="UniProtKB-ARBA"/>
</dbReference>
<protein>
    <submittedName>
        <fullName evidence="5">115 kDa protein in type-1 retrotransposable element R1DM</fullName>
    </submittedName>
</protein>
<feature type="region of interest" description="Disordered" evidence="2">
    <location>
        <begin position="1"/>
        <end position="62"/>
    </location>
</feature>
<dbReference type="Pfam" id="PF00078">
    <property type="entry name" value="RVT_1"/>
    <property type="match status" value="1"/>
</dbReference>
<sequence length="1331" mass="147864">MGKRKGERAVAKGDASDVTTDDPRAFVLTMGPPKIRHTESECSSTEETEHSKKLKMVSPRSRRKGGVVALGAAEGVSKGASVASGGTVLVDDEVEVISMTEEAGCSVAAKKGEPVRERVSRPRTRRVGGETALETMKKITAGVYELVMVKGTDMAMAHEMTKKVAEYEGLLIELMGEVEHLKGRLECAPATVVAAPVVAPTTVRRSAVTKPETTSAVAFPSLPGPKPVETWSVVVKSKSGKSAKEVVNKVVEEVGPTLGVRVHEVRPIKEGAIIRTPSVAERRKVVANTKFAEVGLEVEVSDRLGPKVVVQRVHKALSVDEFMGELHSLNFREMDEAQFRRSVRMLSAPWKVEAGDGTVNVMLECTPRVAEQLRATGVYIKWFRFIVRTLDPIAACYRCLSFDHRVRDCKVQSEVCRRCGDAGHWASSCPNELRCRNCAFRGLPDGHLMMSQACPVYAAMVAREPYFVDGGIRGLPAGMRVFANLAGNSAVVVDDRDVDCTVVHGFGVTQGSNIPTILGLDANACSSMWFSKMPRNVTGHPNYNRGVVLGDWLVTVGVSVLNEASPLYTFAGPNGRSDIDLTIANNLASSRFDFRWRVRDNGGISDHNLIEIVVAYRPIAGWTGRLRGWRGRDIDWGVYQEWLRTAALGQPIDRFRVMTTDEQIGQLDSWLCGVNDALLGRSRPTRPRRVRWWTSELDQMRRSVRRLRKRFQRVGQSDVEERARRGAVYRASLREYKDRILEVKEAEWREFVRQNRDDPWGTVYRICAGRNRDLVVEGIRVDGGSTVTAWDECMGALMAVFFPVVEGVGSPPLIREGAVPPALLGSEISDSICKVRSRKSPGLDGMTGEMCKSIWKAMPEYLESVFAKCLSEGYFPEAWKKARVVVLLKSPDKDRSDPSSYRGISLLPVLGKVLERIMVTRLKECEGAALSDFQFGFREGRSVEDAWIHVKSCVATSEAKYVLGIFVDFKGAFDHLIWSAVLDRLRSVGCRELALWRSYFSGRKACVVGAGGTVWRNVVRGCPQGSICGPFIWNLMMDSLLRQLQHEFKLCAYADDLLILVEGRSRADLENLGERAMRVVSEWGQGVGVEVAMGKTVTMLLKGRLSRGRPPLIRSGGISLRYETQVKYLGIMVGERLNFLVHLSYVREKLTAVVGKVRRILRSDWGLSRRATRTIYGGLFVACAAYGSPVWYETVMSVAGQANIMKCQRVAMLACMPVCRTVSTDALQVLLGAAPLDLEVIRRAITFKVRKGLPLSPHDWISAQDLVDNRTPVQIKALLWERLVTVWRDRPAGLWLQPQSWIFADWTWFHECVFACPGDLGHGFVCVWSWS</sequence>
<dbReference type="InterPro" id="IPR036875">
    <property type="entry name" value="Znf_CCHC_sf"/>
</dbReference>
<organism evidence="5 6">
    <name type="scientific">Eumeta variegata</name>
    <name type="common">Bagworm moth</name>
    <name type="synonym">Eumeta japonica</name>
    <dbReference type="NCBI Taxonomy" id="151549"/>
    <lineage>
        <taxon>Eukaryota</taxon>
        <taxon>Metazoa</taxon>
        <taxon>Ecdysozoa</taxon>
        <taxon>Arthropoda</taxon>
        <taxon>Hexapoda</taxon>
        <taxon>Insecta</taxon>
        <taxon>Pterygota</taxon>
        <taxon>Neoptera</taxon>
        <taxon>Endopterygota</taxon>
        <taxon>Lepidoptera</taxon>
        <taxon>Glossata</taxon>
        <taxon>Ditrysia</taxon>
        <taxon>Tineoidea</taxon>
        <taxon>Psychidae</taxon>
        <taxon>Oiketicinae</taxon>
        <taxon>Eumeta</taxon>
    </lineage>
</organism>
<keyword evidence="6" id="KW-1185">Reference proteome</keyword>
<dbReference type="PROSITE" id="PS50158">
    <property type="entry name" value="ZF_CCHC"/>
    <property type="match status" value="1"/>
</dbReference>
<dbReference type="InterPro" id="IPR036691">
    <property type="entry name" value="Endo/exonu/phosph_ase_sf"/>
</dbReference>
<name>A0A4C1ZXD2_EUMVA</name>
<dbReference type="Gene3D" id="4.10.60.10">
    <property type="entry name" value="Zinc finger, CCHC-type"/>
    <property type="match status" value="1"/>
</dbReference>
<keyword evidence="1" id="KW-0479">Metal-binding</keyword>
<evidence type="ECO:0000313" key="6">
    <source>
        <dbReference type="Proteomes" id="UP000299102"/>
    </source>
</evidence>
<dbReference type="InterPro" id="IPR005135">
    <property type="entry name" value="Endo/exonuclease/phosphatase"/>
</dbReference>
<evidence type="ECO:0000259" key="3">
    <source>
        <dbReference type="PROSITE" id="PS50158"/>
    </source>
</evidence>
<dbReference type="OrthoDB" id="7405130at2759"/>
<dbReference type="Pfam" id="PF00098">
    <property type="entry name" value="zf-CCHC"/>
    <property type="match status" value="1"/>
</dbReference>
<dbReference type="InterPro" id="IPR043502">
    <property type="entry name" value="DNA/RNA_pol_sf"/>
</dbReference>
<evidence type="ECO:0000313" key="5">
    <source>
        <dbReference type="EMBL" id="GBP92378.1"/>
    </source>
</evidence>
<dbReference type="STRING" id="151549.A0A4C1ZXD2"/>
<dbReference type="GO" id="GO:0003824">
    <property type="term" value="F:catalytic activity"/>
    <property type="evidence" value="ECO:0007669"/>
    <property type="project" value="InterPro"/>
</dbReference>
<feature type="compositionally biased region" description="Basic residues" evidence="2">
    <location>
        <begin position="52"/>
        <end position="62"/>
    </location>
</feature>
<dbReference type="CDD" id="cd01650">
    <property type="entry name" value="RT_nLTR_like"/>
    <property type="match status" value="1"/>
</dbReference>
<dbReference type="EMBL" id="BGZK01002270">
    <property type="protein sequence ID" value="GBP92378.1"/>
    <property type="molecule type" value="Genomic_DNA"/>
</dbReference>
<reference evidence="5 6" key="1">
    <citation type="journal article" date="2019" name="Commun. Biol.">
        <title>The bagworm genome reveals a unique fibroin gene that provides high tensile strength.</title>
        <authorList>
            <person name="Kono N."/>
            <person name="Nakamura H."/>
            <person name="Ohtoshi R."/>
            <person name="Tomita M."/>
            <person name="Numata K."/>
            <person name="Arakawa K."/>
        </authorList>
    </citation>
    <scope>NUCLEOTIDE SEQUENCE [LARGE SCALE GENOMIC DNA]</scope>
</reference>
<dbReference type="GO" id="GO:0003676">
    <property type="term" value="F:nucleic acid binding"/>
    <property type="evidence" value="ECO:0007669"/>
    <property type="project" value="InterPro"/>
</dbReference>
<comment type="caution">
    <text evidence="5">The sequence shown here is derived from an EMBL/GenBank/DDBJ whole genome shotgun (WGS) entry which is preliminary data.</text>
</comment>
<keyword evidence="1" id="KW-0863">Zinc-finger</keyword>
<proteinExistence type="predicted"/>
<dbReference type="Proteomes" id="UP000299102">
    <property type="component" value="Unassembled WGS sequence"/>
</dbReference>
<evidence type="ECO:0000256" key="1">
    <source>
        <dbReference type="PROSITE-ProRule" id="PRU00047"/>
    </source>
</evidence>
<evidence type="ECO:0000256" key="2">
    <source>
        <dbReference type="SAM" id="MobiDB-lite"/>
    </source>
</evidence>
<keyword evidence="1" id="KW-0862">Zinc</keyword>
<dbReference type="InterPro" id="IPR000477">
    <property type="entry name" value="RT_dom"/>
</dbReference>
<dbReference type="GO" id="GO:0008270">
    <property type="term" value="F:zinc ion binding"/>
    <property type="evidence" value="ECO:0007669"/>
    <property type="project" value="UniProtKB-KW"/>
</dbReference>
<accession>A0A4C1ZXD2</accession>
<dbReference type="Gene3D" id="3.60.10.10">
    <property type="entry name" value="Endonuclease/exonuclease/phosphatase"/>
    <property type="match status" value="1"/>
</dbReference>
<feature type="domain" description="Reverse transcriptase" evidence="4">
    <location>
        <begin position="868"/>
        <end position="1133"/>
    </location>
</feature>
<dbReference type="PROSITE" id="PS50878">
    <property type="entry name" value="RT_POL"/>
    <property type="match status" value="1"/>
</dbReference>
<dbReference type="SMART" id="SM00343">
    <property type="entry name" value="ZnF_C2HC"/>
    <property type="match status" value="2"/>
</dbReference>
<dbReference type="InterPro" id="IPR001878">
    <property type="entry name" value="Znf_CCHC"/>
</dbReference>
<gene>
    <name evidence="5" type="ORF">EVAR_64983_1</name>
</gene>
<dbReference type="SUPFAM" id="SSF56672">
    <property type="entry name" value="DNA/RNA polymerases"/>
    <property type="match status" value="1"/>
</dbReference>
<feature type="domain" description="CCHC-type" evidence="3">
    <location>
        <begin position="416"/>
        <end position="431"/>
    </location>
</feature>
<dbReference type="SUPFAM" id="SSF56219">
    <property type="entry name" value="DNase I-like"/>
    <property type="match status" value="1"/>
</dbReference>
<evidence type="ECO:0000259" key="4">
    <source>
        <dbReference type="PROSITE" id="PS50878"/>
    </source>
</evidence>
<dbReference type="Pfam" id="PF14529">
    <property type="entry name" value="Exo_endo_phos_2"/>
    <property type="match status" value="1"/>
</dbReference>